<gene>
    <name evidence="6" type="ORF">BXT89_02065</name>
</gene>
<keyword evidence="1" id="KW-0805">Transcription regulation</keyword>
<evidence type="ECO:0000256" key="3">
    <source>
        <dbReference type="ARBA" id="ARBA00023163"/>
    </source>
</evidence>
<evidence type="ECO:0000313" key="6">
    <source>
        <dbReference type="EMBL" id="ONM45484.1"/>
    </source>
</evidence>
<dbReference type="PANTHER" id="PTHR30055">
    <property type="entry name" value="HTH-TYPE TRANSCRIPTIONAL REGULATOR RUTR"/>
    <property type="match status" value="1"/>
</dbReference>
<dbReference type="InterPro" id="IPR009057">
    <property type="entry name" value="Homeodomain-like_sf"/>
</dbReference>
<dbReference type="PROSITE" id="PS50977">
    <property type="entry name" value="HTH_TETR_2"/>
    <property type="match status" value="1"/>
</dbReference>
<evidence type="ECO:0000256" key="1">
    <source>
        <dbReference type="ARBA" id="ARBA00023015"/>
    </source>
</evidence>
<proteinExistence type="predicted"/>
<dbReference type="RefSeq" id="WP_083724185.1">
    <property type="nucleotide sequence ID" value="NZ_FOUD01000010.1"/>
</dbReference>
<dbReference type="InterPro" id="IPR001647">
    <property type="entry name" value="HTH_TetR"/>
</dbReference>
<dbReference type="InterPro" id="IPR023772">
    <property type="entry name" value="DNA-bd_HTH_TetR-type_CS"/>
</dbReference>
<dbReference type="InterPro" id="IPR050109">
    <property type="entry name" value="HTH-type_TetR-like_transc_reg"/>
</dbReference>
<feature type="domain" description="HTH tetR-type" evidence="5">
    <location>
        <begin position="12"/>
        <end position="72"/>
    </location>
</feature>
<dbReference type="STRING" id="254161.SAMN05216256_11055"/>
<dbReference type="Pfam" id="PF00440">
    <property type="entry name" value="TetR_N"/>
    <property type="match status" value="1"/>
</dbReference>
<dbReference type="PRINTS" id="PR00455">
    <property type="entry name" value="HTHTETR"/>
</dbReference>
<sequence length="210" mass="23534">MSSAERREKEKQERRESILNSAEQSFFGKGYDRTSMDDIAKGAQLSRALLYVYFKDKAAIMRGVMLRAGYALLNEFRAARDAGGSGLQQLERMGQSYYRFSLEQPDYFDVLTNASTFAHLMESDEQTEDMETCSALTMGCMVDSLEAGVTDGSLSRERISDPMVTAYYLRGALHGIILQTREQGVCVAGQPDPAALFEYTIMMFNQSLRA</sequence>
<evidence type="ECO:0000259" key="5">
    <source>
        <dbReference type="PROSITE" id="PS50977"/>
    </source>
</evidence>
<dbReference type="EMBL" id="MUBC01000003">
    <property type="protein sequence ID" value="ONM45484.1"/>
    <property type="molecule type" value="Genomic_DNA"/>
</dbReference>
<evidence type="ECO:0000313" key="7">
    <source>
        <dbReference type="Proteomes" id="UP000242847"/>
    </source>
</evidence>
<feature type="DNA-binding region" description="H-T-H motif" evidence="4">
    <location>
        <begin position="35"/>
        <end position="54"/>
    </location>
</feature>
<dbReference type="GO" id="GO:0000976">
    <property type="term" value="F:transcription cis-regulatory region binding"/>
    <property type="evidence" value="ECO:0007669"/>
    <property type="project" value="TreeGrafter"/>
</dbReference>
<comment type="caution">
    <text evidence="6">The sequence shown here is derived from an EMBL/GenBank/DDBJ whole genome shotgun (WGS) entry which is preliminary data.</text>
</comment>
<dbReference type="OrthoDB" id="270177at2"/>
<dbReference type="Gene3D" id="1.10.357.10">
    <property type="entry name" value="Tetracycline Repressor, domain 2"/>
    <property type="match status" value="1"/>
</dbReference>
<reference evidence="6 7" key="1">
    <citation type="submission" date="2017-01" db="EMBL/GenBank/DDBJ databases">
        <title>Draft genome sequence of Pseudomonas pachastrellae type strain CCUG 46540T from a deep sea.</title>
        <authorList>
            <person name="Gomila M."/>
            <person name="Mulet M."/>
            <person name="Lalucat J."/>
            <person name="Garcia-Valdes E."/>
        </authorList>
    </citation>
    <scope>NUCLEOTIDE SEQUENCE [LARGE SCALE GENOMIC DNA]</scope>
    <source>
        <strain evidence="6 7">CCUG 46540</strain>
    </source>
</reference>
<evidence type="ECO:0000256" key="2">
    <source>
        <dbReference type="ARBA" id="ARBA00023125"/>
    </source>
</evidence>
<dbReference type="Gene3D" id="1.10.10.60">
    <property type="entry name" value="Homeodomain-like"/>
    <property type="match status" value="1"/>
</dbReference>
<dbReference type="AlphaFoldDB" id="A0A1S8DJH1"/>
<dbReference type="PANTHER" id="PTHR30055:SF234">
    <property type="entry name" value="HTH-TYPE TRANSCRIPTIONAL REGULATOR BETI"/>
    <property type="match status" value="1"/>
</dbReference>
<dbReference type="InterPro" id="IPR036271">
    <property type="entry name" value="Tet_transcr_reg_TetR-rel_C_sf"/>
</dbReference>
<organism evidence="6 7">
    <name type="scientific">Halopseudomonas pachastrellae</name>
    <dbReference type="NCBI Taxonomy" id="254161"/>
    <lineage>
        <taxon>Bacteria</taxon>
        <taxon>Pseudomonadati</taxon>
        <taxon>Pseudomonadota</taxon>
        <taxon>Gammaproteobacteria</taxon>
        <taxon>Pseudomonadales</taxon>
        <taxon>Pseudomonadaceae</taxon>
        <taxon>Halopseudomonas</taxon>
    </lineage>
</organism>
<dbReference type="SUPFAM" id="SSF48498">
    <property type="entry name" value="Tetracyclin repressor-like, C-terminal domain"/>
    <property type="match status" value="1"/>
</dbReference>
<protein>
    <recommendedName>
        <fullName evidence="5">HTH tetR-type domain-containing protein</fullName>
    </recommendedName>
</protein>
<dbReference type="FunFam" id="1.10.10.60:FF:000141">
    <property type="entry name" value="TetR family transcriptional regulator"/>
    <property type="match status" value="1"/>
</dbReference>
<dbReference type="Pfam" id="PF13305">
    <property type="entry name" value="TetR_C_33"/>
    <property type="match status" value="1"/>
</dbReference>
<dbReference type="GO" id="GO:0003700">
    <property type="term" value="F:DNA-binding transcription factor activity"/>
    <property type="evidence" value="ECO:0007669"/>
    <property type="project" value="TreeGrafter"/>
</dbReference>
<evidence type="ECO:0000256" key="4">
    <source>
        <dbReference type="PROSITE-ProRule" id="PRU00335"/>
    </source>
</evidence>
<keyword evidence="7" id="KW-1185">Reference proteome</keyword>
<dbReference type="SUPFAM" id="SSF46689">
    <property type="entry name" value="Homeodomain-like"/>
    <property type="match status" value="1"/>
</dbReference>
<dbReference type="PROSITE" id="PS01081">
    <property type="entry name" value="HTH_TETR_1"/>
    <property type="match status" value="1"/>
</dbReference>
<keyword evidence="2 4" id="KW-0238">DNA-binding</keyword>
<keyword evidence="3" id="KW-0804">Transcription</keyword>
<dbReference type="Proteomes" id="UP000242847">
    <property type="component" value="Unassembled WGS sequence"/>
</dbReference>
<dbReference type="InterPro" id="IPR025996">
    <property type="entry name" value="MT1864/Rv1816-like_C"/>
</dbReference>
<name>A0A1S8DJH1_9GAMM</name>
<accession>A0A1S8DJH1</accession>